<dbReference type="AlphaFoldDB" id="A0A4Y2TYA4"/>
<accession>A0A4Y2TYA4</accession>
<gene>
    <name evidence="2" type="ORF">AVEN_96964_1</name>
</gene>
<organism evidence="2 3">
    <name type="scientific">Araneus ventricosus</name>
    <name type="common">Orbweaver spider</name>
    <name type="synonym">Epeira ventricosa</name>
    <dbReference type="NCBI Taxonomy" id="182803"/>
    <lineage>
        <taxon>Eukaryota</taxon>
        <taxon>Metazoa</taxon>
        <taxon>Ecdysozoa</taxon>
        <taxon>Arthropoda</taxon>
        <taxon>Chelicerata</taxon>
        <taxon>Arachnida</taxon>
        <taxon>Araneae</taxon>
        <taxon>Araneomorphae</taxon>
        <taxon>Entelegynae</taxon>
        <taxon>Araneoidea</taxon>
        <taxon>Araneidae</taxon>
        <taxon>Araneus</taxon>
    </lineage>
</organism>
<dbReference type="Proteomes" id="UP000499080">
    <property type="component" value="Unassembled WGS sequence"/>
</dbReference>
<sequence>MRFDIHHDDTKFFMISAAPQTQILDSLLYTTVIGNLVPVGIRPAASFSRRIHNVQQRGTVLRLPFVDVLLLMSELTDISTERSRHKPSSNHDPTTGDEAYFEQGMSNHWPWEQGLRRNKES</sequence>
<evidence type="ECO:0000313" key="2">
    <source>
        <dbReference type="EMBL" id="GBO05322.1"/>
    </source>
</evidence>
<evidence type="ECO:0000256" key="1">
    <source>
        <dbReference type="SAM" id="MobiDB-lite"/>
    </source>
</evidence>
<name>A0A4Y2TYA4_ARAVE</name>
<keyword evidence="3" id="KW-1185">Reference proteome</keyword>
<feature type="region of interest" description="Disordered" evidence="1">
    <location>
        <begin position="79"/>
        <end position="121"/>
    </location>
</feature>
<reference evidence="2 3" key="1">
    <citation type="journal article" date="2019" name="Sci. Rep.">
        <title>Orb-weaving spider Araneus ventricosus genome elucidates the spidroin gene catalogue.</title>
        <authorList>
            <person name="Kono N."/>
            <person name="Nakamura H."/>
            <person name="Ohtoshi R."/>
            <person name="Moran D.A.P."/>
            <person name="Shinohara A."/>
            <person name="Yoshida Y."/>
            <person name="Fujiwara M."/>
            <person name="Mori M."/>
            <person name="Tomita M."/>
            <person name="Arakawa K."/>
        </authorList>
    </citation>
    <scope>NUCLEOTIDE SEQUENCE [LARGE SCALE GENOMIC DNA]</scope>
</reference>
<dbReference type="EMBL" id="BGPR01031995">
    <property type="protein sequence ID" value="GBO05322.1"/>
    <property type="molecule type" value="Genomic_DNA"/>
</dbReference>
<protein>
    <submittedName>
        <fullName evidence="2">Uncharacterized protein</fullName>
    </submittedName>
</protein>
<evidence type="ECO:0000313" key="3">
    <source>
        <dbReference type="Proteomes" id="UP000499080"/>
    </source>
</evidence>
<proteinExistence type="predicted"/>
<comment type="caution">
    <text evidence="2">The sequence shown here is derived from an EMBL/GenBank/DDBJ whole genome shotgun (WGS) entry which is preliminary data.</text>
</comment>